<reference evidence="3 4" key="1">
    <citation type="journal article" date="2012" name="J. Bacteriol.">
        <title>Draft Genome Sequence of Plant Growth-Promoting Rhizobium Mesorhizobium amorphae, Isolated from Zinc-Lead Mine Tailings.</title>
        <authorList>
            <person name="Hao X."/>
            <person name="Lin Y."/>
            <person name="Johnstone L."/>
            <person name="Baltrus D.A."/>
            <person name="Miller S.J."/>
            <person name="Wei G."/>
            <person name="Rensing C."/>
        </authorList>
    </citation>
    <scope>NUCLEOTIDE SEQUENCE [LARGE SCALE GENOMIC DNA]</scope>
    <source>
        <strain evidence="3 4">CCNWGS0123</strain>
    </source>
</reference>
<comment type="similarity">
    <text evidence="1">Belongs to the YciI family.</text>
</comment>
<dbReference type="EMBL" id="AGSN01000225">
    <property type="protein sequence ID" value="EHH04360.1"/>
    <property type="molecule type" value="Genomic_DNA"/>
</dbReference>
<proteinExistence type="inferred from homology"/>
<evidence type="ECO:0000256" key="1">
    <source>
        <dbReference type="ARBA" id="ARBA00007689"/>
    </source>
</evidence>
<accession>G6YJZ9</accession>
<name>G6YJZ9_9HYPH</name>
<dbReference type="SUPFAM" id="SSF54909">
    <property type="entry name" value="Dimeric alpha+beta barrel"/>
    <property type="match status" value="1"/>
</dbReference>
<evidence type="ECO:0000259" key="2">
    <source>
        <dbReference type="Pfam" id="PF03795"/>
    </source>
</evidence>
<feature type="domain" description="YCII-related" evidence="2">
    <location>
        <begin position="1"/>
        <end position="113"/>
    </location>
</feature>
<dbReference type="PATRIC" id="fig|1082933.3.peg.6149"/>
<dbReference type="Pfam" id="PF03795">
    <property type="entry name" value="YCII"/>
    <property type="match status" value="1"/>
</dbReference>
<dbReference type="STRING" id="1082933.A6B35_03120"/>
<organism evidence="3 4">
    <name type="scientific">Mesorhizobium amorphae CCNWGS0123</name>
    <dbReference type="NCBI Taxonomy" id="1082933"/>
    <lineage>
        <taxon>Bacteria</taxon>
        <taxon>Pseudomonadati</taxon>
        <taxon>Pseudomonadota</taxon>
        <taxon>Alphaproteobacteria</taxon>
        <taxon>Hyphomicrobiales</taxon>
        <taxon>Phyllobacteriaceae</taxon>
        <taxon>Mesorhizobium</taxon>
    </lineage>
</organism>
<dbReference type="InterPro" id="IPR011008">
    <property type="entry name" value="Dimeric_a/b-barrel"/>
</dbReference>
<evidence type="ECO:0000313" key="4">
    <source>
        <dbReference type="Proteomes" id="UP000002949"/>
    </source>
</evidence>
<dbReference type="PANTHER" id="PTHR35174:SF3">
    <property type="entry name" value="BLL7171 PROTEIN"/>
    <property type="match status" value="1"/>
</dbReference>
<dbReference type="Proteomes" id="UP000002949">
    <property type="component" value="Unassembled WGS sequence"/>
</dbReference>
<dbReference type="KEGG" id="mamo:A6B35_03120"/>
<dbReference type="AlphaFoldDB" id="G6YJZ9"/>
<keyword evidence="4" id="KW-1185">Reference proteome</keyword>
<dbReference type="PANTHER" id="PTHR35174">
    <property type="entry name" value="BLL7171 PROTEIN-RELATED"/>
    <property type="match status" value="1"/>
</dbReference>
<dbReference type="eggNOG" id="COG3795">
    <property type="taxonomic scope" value="Bacteria"/>
</dbReference>
<protein>
    <recommendedName>
        <fullName evidence="2">YCII-related domain-containing protein</fullName>
    </recommendedName>
</protein>
<dbReference type="RefSeq" id="WP_006206115.1">
    <property type="nucleotide sequence ID" value="NZ_AGSN01000225.1"/>
</dbReference>
<dbReference type="Gene3D" id="3.30.70.1060">
    <property type="entry name" value="Dimeric alpha+beta barrel"/>
    <property type="match status" value="1"/>
</dbReference>
<sequence>MKYVCLVYGEEKDLHALTAERSAKLDADSLAYDRSLDQQGKLIIAQALQSVKTSKSVRRRKGKRLVTDGPFTETKEQLLGFVMIEAKDLDEALEIAGNIPLAELGTIEVRAIYNVPGS</sequence>
<dbReference type="OrthoDB" id="9807535at2"/>
<evidence type="ECO:0000313" key="3">
    <source>
        <dbReference type="EMBL" id="EHH04360.1"/>
    </source>
</evidence>
<dbReference type="InterPro" id="IPR005545">
    <property type="entry name" value="YCII"/>
</dbReference>
<gene>
    <name evidence="3" type="ORF">MEA186_31666</name>
</gene>